<dbReference type="InterPro" id="IPR002491">
    <property type="entry name" value="ABC_transptr_periplasmic_BD"/>
</dbReference>
<dbReference type="Pfam" id="PF01497">
    <property type="entry name" value="Peripla_BP_2"/>
    <property type="match status" value="1"/>
</dbReference>
<evidence type="ECO:0000313" key="4">
    <source>
        <dbReference type="Proteomes" id="UP000505306"/>
    </source>
</evidence>
<accession>A0A6G6GPN5</accession>
<protein>
    <submittedName>
        <fullName evidence="3">ABC transporter substrate-binding protein</fullName>
    </submittedName>
</protein>
<dbReference type="AlphaFoldDB" id="A0A6G6GPN5"/>
<organism evidence="3 4">
    <name type="scientific">Rasiella rasia</name>
    <dbReference type="NCBI Taxonomy" id="2744027"/>
    <lineage>
        <taxon>Bacteria</taxon>
        <taxon>Pseudomonadati</taxon>
        <taxon>Bacteroidota</taxon>
        <taxon>Flavobacteriia</taxon>
        <taxon>Flavobacteriales</taxon>
        <taxon>Flavobacteriaceae</taxon>
        <taxon>Rasiella</taxon>
    </lineage>
</organism>
<dbReference type="InterPro" id="IPR054828">
    <property type="entry name" value="Vit_B12_bind_prot"/>
</dbReference>
<keyword evidence="1" id="KW-0732">Signal</keyword>
<dbReference type="PANTHER" id="PTHR30535:SF35">
    <property type="entry name" value="PERIPLASMIC BINDING PROTEIN"/>
    <property type="match status" value="1"/>
</dbReference>
<dbReference type="KEGG" id="mgel:G5B37_13520"/>
<evidence type="ECO:0000259" key="2">
    <source>
        <dbReference type="PROSITE" id="PS50983"/>
    </source>
</evidence>
<feature type="domain" description="Fe/B12 periplasmic-binding" evidence="2">
    <location>
        <begin position="19"/>
        <end position="257"/>
    </location>
</feature>
<dbReference type="PROSITE" id="PS50983">
    <property type="entry name" value="FE_B12_PBP"/>
    <property type="match status" value="1"/>
</dbReference>
<dbReference type="Proteomes" id="UP000505306">
    <property type="component" value="Chromosome"/>
</dbReference>
<proteinExistence type="predicted"/>
<dbReference type="NCBIfam" id="NF038402">
    <property type="entry name" value="TroA_like"/>
    <property type="match status" value="1"/>
</dbReference>
<reference evidence="3 4" key="1">
    <citation type="submission" date="2020-02" db="EMBL/GenBank/DDBJ databases">
        <title>Complete genome sequence of Flavobacteriaceae bacterium.</title>
        <authorList>
            <person name="Kim S.-J."/>
            <person name="Kim Y.-S."/>
            <person name="Kim K.-H."/>
        </authorList>
    </citation>
    <scope>NUCLEOTIDE SEQUENCE [LARGE SCALE GENOMIC DNA]</scope>
    <source>
        <strain evidence="3 4">RR4-40</strain>
    </source>
</reference>
<dbReference type="EMBL" id="CP049057">
    <property type="protein sequence ID" value="QIE60546.1"/>
    <property type="molecule type" value="Genomic_DNA"/>
</dbReference>
<dbReference type="Gene3D" id="3.40.50.1980">
    <property type="entry name" value="Nitrogenase molybdenum iron protein domain"/>
    <property type="match status" value="2"/>
</dbReference>
<keyword evidence="4" id="KW-1185">Reference proteome</keyword>
<dbReference type="SUPFAM" id="SSF53807">
    <property type="entry name" value="Helical backbone' metal receptor"/>
    <property type="match status" value="1"/>
</dbReference>
<gene>
    <name evidence="3" type="ORF">G5B37_13520</name>
</gene>
<dbReference type="PANTHER" id="PTHR30535">
    <property type="entry name" value="VITAMIN B12-BINDING PROTEIN"/>
    <property type="match status" value="1"/>
</dbReference>
<dbReference type="RefSeq" id="WP_164680558.1">
    <property type="nucleotide sequence ID" value="NZ_CP049057.1"/>
</dbReference>
<evidence type="ECO:0000313" key="3">
    <source>
        <dbReference type="EMBL" id="QIE60546.1"/>
    </source>
</evidence>
<dbReference type="InterPro" id="IPR050902">
    <property type="entry name" value="ABC_Transporter_SBP"/>
</dbReference>
<sequence length="257" mass="28968">MLVKDQLHNVLDISSVPNRIVSLVPSQTELLVDLGLEDQIVGVTKFCVHPVALRKAKVVVGGTKNVDFAKISALQPDIIICNKEENTQEMVVALRALAPVWVSDIYSLEDALGMIRGLGKLFNLSKVAEKIADNILQKSVEFQESMQKVPKRKVAYVIWKNPWMLAGRNTFINNLLALNNFENIIEDKSSRYPEVSIELLKTVDVVLLSSEPFPFSEKDRLALKNTLETKVCLVDGEYFSWYGSRLKNAFAYFKTIH</sequence>
<evidence type="ECO:0000256" key="1">
    <source>
        <dbReference type="ARBA" id="ARBA00022729"/>
    </source>
</evidence>
<name>A0A6G6GPN5_9FLAO</name>